<reference evidence="2 3" key="1">
    <citation type="journal article" date="2014" name="Int. J. Syst. Evol. Microbiol.">
        <title>Complete genome sequence of Corynebacterium casei LMG S-19264T (=DSM 44701T), isolated from a smear-ripened cheese.</title>
        <authorList>
            <consortium name="US DOE Joint Genome Institute (JGI-PGF)"/>
            <person name="Walter F."/>
            <person name="Albersmeier A."/>
            <person name="Kalinowski J."/>
            <person name="Ruckert C."/>
        </authorList>
    </citation>
    <scope>NUCLEOTIDE SEQUENCE [LARGE SCALE GENOMIC DNA]</scope>
    <source>
        <strain evidence="2 3">CGMCC 4.7215</strain>
    </source>
</reference>
<gene>
    <name evidence="2" type="ORF">ACFQJ7_06825</name>
</gene>
<evidence type="ECO:0000256" key="1">
    <source>
        <dbReference type="SAM" id="MobiDB-lite"/>
    </source>
</evidence>
<evidence type="ECO:0000313" key="3">
    <source>
        <dbReference type="Proteomes" id="UP001596414"/>
    </source>
</evidence>
<feature type="compositionally biased region" description="Low complexity" evidence="1">
    <location>
        <begin position="16"/>
        <end position="25"/>
    </location>
</feature>
<accession>A0ABD5X449</accession>
<dbReference type="RefSeq" id="WP_267636862.1">
    <property type="nucleotide sequence ID" value="NZ_JAODIY010000008.1"/>
</dbReference>
<organism evidence="2 3">
    <name type="scientific">Halovenus rubra</name>
    <dbReference type="NCBI Taxonomy" id="869890"/>
    <lineage>
        <taxon>Archaea</taxon>
        <taxon>Methanobacteriati</taxon>
        <taxon>Methanobacteriota</taxon>
        <taxon>Stenosarchaea group</taxon>
        <taxon>Halobacteria</taxon>
        <taxon>Halobacteriales</taxon>
        <taxon>Haloarculaceae</taxon>
        <taxon>Halovenus</taxon>
    </lineage>
</organism>
<feature type="region of interest" description="Disordered" evidence="1">
    <location>
        <begin position="1"/>
        <end position="25"/>
    </location>
</feature>
<dbReference type="Proteomes" id="UP001596414">
    <property type="component" value="Unassembled WGS sequence"/>
</dbReference>
<dbReference type="EMBL" id="JBHSZQ010000008">
    <property type="protein sequence ID" value="MFC7125752.1"/>
    <property type="molecule type" value="Genomic_DNA"/>
</dbReference>
<proteinExistence type="predicted"/>
<comment type="caution">
    <text evidence="2">The sequence shown here is derived from an EMBL/GenBank/DDBJ whole genome shotgun (WGS) entry which is preliminary data.</text>
</comment>
<protein>
    <submittedName>
        <fullName evidence="2">Uncharacterized protein</fullName>
    </submittedName>
</protein>
<name>A0ABD5X449_9EURY</name>
<dbReference type="AlphaFoldDB" id="A0ABD5X449"/>
<sequence>MRNRATDNLSDGVPIPESAVTTPAAAPACASPDEAFAPAVATAVEALLDIELNLEFPSGGRLRSLRE</sequence>
<evidence type="ECO:0000313" key="2">
    <source>
        <dbReference type="EMBL" id="MFC7125752.1"/>
    </source>
</evidence>